<comment type="caution">
    <text evidence="1">The sequence shown here is derived from an EMBL/GenBank/DDBJ whole genome shotgun (WGS) entry which is preliminary data.</text>
</comment>
<accession>A0A8J6P1U8</accession>
<keyword evidence="2" id="KW-1185">Reference proteome</keyword>
<dbReference type="EMBL" id="JACRTL010000005">
    <property type="protein sequence ID" value="MBC8611406.1"/>
    <property type="molecule type" value="Genomic_DNA"/>
</dbReference>
<protein>
    <submittedName>
        <fullName evidence="1">Uncharacterized protein</fullName>
    </submittedName>
</protein>
<dbReference type="AlphaFoldDB" id="A0A8J6P1U8"/>
<proteinExistence type="predicted"/>
<name>A0A8J6P1U8_9FIRM</name>
<reference evidence="1" key="1">
    <citation type="submission" date="2020-08" db="EMBL/GenBank/DDBJ databases">
        <title>Genome public.</title>
        <authorList>
            <person name="Liu C."/>
            <person name="Sun Q."/>
        </authorList>
    </citation>
    <scope>NUCLEOTIDE SEQUENCE</scope>
    <source>
        <strain evidence="1">NSJ-15</strain>
    </source>
</reference>
<dbReference type="Proteomes" id="UP000632659">
    <property type="component" value="Unassembled WGS sequence"/>
</dbReference>
<gene>
    <name evidence="1" type="ORF">H8702_09870</name>
</gene>
<evidence type="ECO:0000313" key="2">
    <source>
        <dbReference type="Proteomes" id="UP000632659"/>
    </source>
</evidence>
<dbReference type="RefSeq" id="WP_187536623.1">
    <property type="nucleotide sequence ID" value="NZ_JACRTL010000005.1"/>
</dbReference>
<organism evidence="1 2">
    <name type="scientific">Massiliimalia timonensis</name>
    <dbReference type="NCBI Taxonomy" id="1987501"/>
    <lineage>
        <taxon>Bacteria</taxon>
        <taxon>Bacillati</taxon>
        <taxon>Bacillota</taxon>
        <taxon>Clostridia</taxon>
        <taxon>Eubacteriales</taxon>
        <taxon>Oscillospiraceae</taxon>
        <taxon>Massiliimalia</taxon>
    </lineage>
</organism>
<evidence type="ECO:0000313" key="1">
    <source>
        <dbReference type="EMBL" id="MBC8611406.1"/>
    </source>
</evidence>
<sequence>MIDKEKLTACFHALETLAEFDLNEIEKAVVLDNFPIPDLEQEKQENLMHIIDSYYLFAQGPEHIQSILDDWYESEAAVLAEIPQTAVDFQAEYVTAKCYILWETV</sequence>